<name>A0ABT2XRZ9_9PSED</name>
<keyword evidence="2" id="KW-1185">Reference proteome</keyword>
<dbReference type="RefSeq" id="WP_103451448.1">
    <property type="nucleotide sequence ID" value="NZ_JAMSHA010000002.1"/>
</dbReference>
<reference evidence="1" key="1">
    <citation type="submission" date="2022-06" db="EMBL/GenBank/DDBJ databases">
        <title>De novo draft assembly of the Pseudomonas mercurotoleraris sp. nov., isolated from the plants rhizosphere.</title>
        <authorList>
            <person name="Robas M."/>
            <person name="Gonzalez D."/>
            <person name="Fernandez V.M."/>
            <person name="Luna L."/>
            <person name="Provanza A."/>
            <person name="Jimenez P.A."/>
        </authorList>
    </citation>
    <scope>NUCLEOTIDE SEQUENCE</scope>
    <source>
        <strain evidence="1">SAICEUPSM</strain>
    </source>
</reference>
<dbReference type="InterPro" id="IPR045738">
    <property type="entry name" value="DUF6088"/>
</dbReference>
<gene>
    <name evidence="1" type="ORF">ND528_07775</name>
</gene>
<dbReference type="Proteomes" id="UP001063475">
    <property type="component" value="Unassembled WGS sequence"/>
</dbReference>
<protein>
    <submittedName>
        <fullName evidence="1">Type IV toxin-antitoxin system AbiEi family antitoxin domain-containing protein</fullName>
    </submittedName>
</protein>
<sequence>MPSLPAAILEKSLTVPKGHVLSPKEFLHLGSRAAVDQAFSRLAKAGSLLRVARGIYVACAQGEAGTPVVRTEVIALSIAAKGKAAITSSGAEAAKSFGLIAQTPDEVVFLTSGRSKQLTVGATKASLQHAPYWMVALGNSLAGDAIRALAWMGAECAEGAASQLHNQLSASQWEALSSVRASLPSWMAAAIGKAGFYGGLSKGSGATDQRP</sequence>
<organism evidence="1 2">
    <name type="scientific">Pseudomonas mercuritolerans</name>
    <dbReference type="NCBI Taxonomy" id="2951809"/>
    <lineage>
        <taxon>Bacteria</taxon>
        <taxon>Pseudomonadati</taxon>
        <taxon>Pseudomonadota</taxon>
        <taxon>Gammaproteobacteria</taxon>
        <taxon>Pseudomonadales</taxon>
        <taxon>Pseudomonadaceae</taxon>
        <taxon>Pseudomonas</taxon>
    </lineage>
</organism>
<dbReference type="Pfam" id="PF19570">
    <property type="entry name" value="DUF6088"/>
    <property type="match status" value="1"/>
</dbReference>
<accession>A0ABT2XRZ9</accession>
<evidence type="ECO:0000313" key="1">
    <source>
        <dbReference type="EMBL" id="MCV2221466.1"/>
    </source>
</evidence>
<comment type="caution">
    <text evidence="1">The sequence shown here is derived from an EMBL/GenBank/DDBJ whole genome shotgun (WGS) entry which is preliminary data.</text>
</comment>
<evidence type="ECO:0000313" key="2">
    <source>
        <dbReference type="Proteomes" id="UP001063475"/>
    </source>
</evidence>
<proteinExistence type="predicted"/>
<dbReference type="EMBL" id="JAMSHA010000002">
    <property type="protein sequence ID" value="MCV2221466.1"/>
    <property type="molecule type" value="Genomic_DNA"/>
</dbReference>